<dbReference type="AlphaFoldDB" id="A0A1H6RZH3"/>
<protein>
    <submittedName>
        <fullName evidence="2">Primase C terminal 1 (PriCT-1)</fullName>
    </submittedName>
</protein>
<organism evidence="2 3">
    <name type="scientific">Alkalibacterium gilvum</name>
    <dbReference type="NCBI Taxonomy" id="1130080"/>
    <lineage>
        <taxon>Bacteria</taxon>
        <taxon>Bacillati</taxon>
        <taxon>Bacillota</taxon>
        <taxon>Bacilli</taxon>
        <taxon>Lactobacillales</taxon>
        <taxon>Carnobacteriaceae</taxon>
        <taxon>Alkalibacterium</taxon>
    </lineage>
</organism>
<dbReference type="Pfam" id="PF08708">
    <property type="entry name" value="PriCT_1"/>
    <property type="match status" value="1"/>
</dbReference>
<sequence length="294" mass="33847">MIYISKGYETKNLTPVKSELDDFETIVNSKITTFEDVSSVDVIKRLRAYYFISGELSEPIRSNKTLLRKTLLAIDYDGLDLTAEEFESHLLNKINALTFYAYPSIRHGMAGTRYRLIIKTDRPFTKEENTPLIKFVTDHIGLPYDQASETWSQAMGLKVTFEDEESYLDKCIYNEGKGVLKIDNAIEKMAERTAKKKDRSKPAFTVQYSRKRTFTAEFLESLIDPVEKGSRNVHLTKLIGKMFSLGMTAEAVYSYAYIINEYSFEEPLDDEEVNKTFRSILKKDVEKMEKEGAD</sequence>
<evidence type="ECO:0000259" key="1">
    <source>
        <dbReference type="SMART" id="SM00942"/>
    </source>
</evidence>
<dbReference type="OrthoDB" id="9763644at2"/>
<dbReference type="InterPro" id="IPR014820">
    <property type="entry name" value="PriCT_1"/>
</dbReference>
<name>A0A1H6RZH3_9LACT</name>
<gene>
    <name evidence="2" type="ORF">SAMN04488113_10481</name>
</gene>
<feature type="domain" description="Primase C-terminal 1" evidence="1">
    <location>
        <begin position="220"/>
        <end position="286"/>
    </location>
</feature>
<accession>A0A1H6RZH3</accession>
<evidence type="ECO:0000313" key="3">
    <source>
        <dbReference type="Proteomes" id="UP000198564"/>
    </source>
</evidence>
<dbReference type="EMBL" id="FNYW01000004">
    <property type="protein sequence ID" value="SEI58984.1"/>
    <property type="molecule type" value="Genomic_DNA"/>
</dbReference>
<dbReference type="Proteomes" id="UP000198564">
    <property type="component" value="Unassembled WGS sequence"/>
</dbReference>
<keyword evidence="3" id="KW-1185">Reference proteome</keyword>
<dbReference type="RefSeq" id="WP_091632975.1">
    <property type="nucleotide sequence ID" value="NZ_FNYW01000004.1"/>
</dbReference>
<reference evidence="3" key="1">
    <citation type="submission" date="2016-10" db="EMBL/GenBank/DDBJ databases">
        <authorList>
            <person name="Varghese N."/>
            <person name="Submissions S."/>
        </authorList>
    </citation>
    <scope>NUCLEOTIDE SEQUENCE [LARGE SCALE GENOMIC DNA]</scope>
    <source>
        <strain evidence="3">DSM 25751</strain>
    </source>
</reference>
<proteinExistence type="predicted"/>
<dbReference type="SMART" id="SM00942">
    <property type="entry name" value="PriCT_1"/>
    <property type="match status" value="1"/>
</dbReference>
<dbReference type="STRING" id="1130080.SAMN04488113_10481"/>
<evidence type="ECO:0000313" key="2">
    <source>
        <dbReference type="EMBL" id="SEI58984.1"/>
    </source>
</evidence>